<name>D8K485_NITWC</name>
<gene>
    <name evidence="1" type="ordered locus">Nwat_0832</name>
</gene>
<dbReference type="EMBL" id="CP002086">
    <property type="protein sequence ID" value="ADJ27782.1"/>
    <property type="molecule type" value="Genomic_DNA"/>
</dbReference>
<dbReference type="OrthoDB" id="308644at2"/>
<reference evidence="1 2" key="1">
    <citation type="submission" date="2010-06" db="EMBL/GenBank/DDBJ databases">
        <title>Complete sequence of chromosome of Nitrosococcus watsoni C-113.</title>
        <authorList>
            <consortium name="US DOE Joint Genome Institute"/>
            <person name="Lucas S."/>
            <person name="Copeland A."/>
            <person name="Lapidus A."/>
            <person name="Cheng J.-F."/>
            <person name="Bruce D."/>
            <person name="Goodwin L."/>
            <person name="Pitluck S."/>
            <person name="Malfatti S.A."/>
            <person name="Chain P.S.G."/>
            <person name="Land M."/>
            <person name="Hauser L."/>
            <person name="Kyrpides N."/>
            <person name="Ivanova N."/>
            <person name="Cambell M.A."/>
            <person name="Heidelberg J.F."/>
            <person name="Klotz M.G."/>
            <person name="Woyke T."/>
        </authorList>
    </citation>
    <scope>NUCLEOTIDE SEQUENCE [LARGE SCALE GENOMIC DNA]</scope>
    <source>
        <strain evidence="1 2">C-113</strain>
    </source>
</reference>
<dbReference type="KEGG" id="nwa:Nwat_0832"/>
<dbReference type="SUPFAM" id="SSF54786">
    <property type="entry name" value="YcfA/nrd intein domain"/>
    <property type="match status" value="1"/>
</dbReference>
<evidence type="ECO:0000313" key="2">
    <source>
        <dbReference type="Proteomes" id="UP000000393"/>
    </source>
</evidence>
<sequence>MTRREKLLEAICTNPKAVRFEDACQAAKHLGFIHHGGKGSHRAFKRKGEPVQLNFQNRQGKIPPYQARQLIAMIRKYGGNR</sequence>
<organism evidence="1 2">
    <name type="scientific">Nitrosococcus watsoni (strain C-113)</name>
    <dbReference type="NCBI Taxonomy" id="105559"/>
    <lineage>
        <taxon>Bacteria</taxon>
        <taxon>Pseudomonadati</taxon>
        <taxon>Pseudomonadota</taxon>
        <taxon>Gammaproteobacteria</taxon>
        <taxon>Chromatiales</taxon>
        <taxon>Chromatiaceae</taxon>
        <taxon>Nitrosococcus</taxon>
    </lineage>
</organism>
<dbReference type="STRING" id="105559.Nwat_0832"/>
<evidence type="ECO:0000313" key="1">
    <source>
        <dbReference type="EMBL" id="ADJ27782.1"/>
    </source>
</evidence>
<keyword evidence="2" id="KW-1185">Reference proteome</keyword>
<dbReference type="Proteomes" id="UP000000393">
    <property type="component" value="Chromosome"/>
</dbReference>
<dbReference type="RefSeq" id="WP_013219885.1">
    <property type="nucleotide sequence ID" value="NC_014315.1"/>
</dbReference>
<accession>D8K485</accession>
<dbReference type="HOGENOM" id="CLU_164851_1_0_6"/>
<dbReference type="eggNOG" id="ENOG5030I86">
    <property type="taxonomic scope" value="Bacteria"/>
</dbReference>
<evidence type="ECO:0008006" key="3">
    <source>
        <dbReference type="Google" id="ProtNLM"/>
    </source>
</evidence>
<protein>
    <recommendedName>
        <fullName evidence="3">YcfA family protein</fullName>
    </recommendedName>
</protein>
<dbReference type="AlphaFoldDB" id="D8K485"/>
<proteinExistence type="predicted"/>